<evidence type="ECO:0000313" key="1">
    <source>
        <dbReference type="EMBL" id="OEU38450.1"/>
    </source>
</evidence>
<geneLocation type="plasmid" evidence="1">
    <name>pIBB477b</name>
</geneLocation>
<keyword evidence="1" id="KW-0614">Plasmid</keyword>
<comment type="caution">
    <text evidence="1">The sequence shown here is derived from an EMBL/GenBank/DDBJ whole genome shotgun (WGS) entry which is preliminary data.</text>
</comment>
<reference evidence="1" key="1">
    <citation type="journal article" date="2016" name="Appl. Microbiol. Biotechnol.">
        <title>Adhesion of the genome-sequenced Lactococcus lactis subsp. cremoris IBB477 strain is mediated by specific molecular determinants.</title>
        <authorList>
            <person name="Radziwill-Bienkowska J.M."/>
            <person name="Le D.T."/>
            <person name="Szczesny P."/>
            <person name="Duviau M.P."/>
            <person name="Aleksandrzak-Piekarczyk T."/>
            <person name="Loubiere P."/>
            <person name="Mercier-Bonin M."/>
            <person name="Bardowski J.K."/>
            <person name="Kowalczyk M."/>
        </authorList>
    </citation>
    <scope>NUCLEOTIDE SEQUENCE [LARGE SCALE GENOMIC DNA]</scope>
    <source>
        <strain evidence="1">IBB477</strain>
        <plasmid evidence="1">pIBB477b</plasmid>
    </source>
</reference>
<name>A0A1E7G0H3_LACLC</name>
<protein>
    <submittedName>
        <fullName evidence="1">Uncharacterized protein</fullName>
    </submittedName>
</protein>
<dbReference type="Proteomes" id="UP000176236">
    <property type="component" value="Plasmid pIBB477b"/>
</dbReference>
<dbReference type="AlphaFoldDB" id="A0A1E7G0H3"/>
<sequence length="62" mass="6367">MAIFVAIAGLISGGALSVVITSVLATVGLSGISASSFLYCVNDFSSRAVDAVLTWRDMDNVN</sequence>
<proteinExistence type="predicted"/>
<accession>A0A1E7G0H3</accession>
<gene>
    <name evidence="1" type="ORF">AJ89_14210</name>
</gene>
<dbReference type="EMBL" id="JMMZ01000038">
    <property type="protein sequence ID" value="OEU38450.1"/>
    <property type="molecule type" value="Genomic_DNA"/>
</dbReference>
<organism evidence="1">
    <name type="scientific">Lactococcus cremoris subsp. cremoris IBB477</name>
    <dbReference type="NCBI Taxonomy" id="1449093"/>
    <lineage>
        <taxon>Bacteria</taxon>
        <taxon>Bacillati</taxon>
        <taxon>Bacillota</taxon>
        <taxon>Bacilli</taxon>
        <taxon>Lactobacillales</taxon>
        <taxon>Streptococcaceae</taxon>
        <taxon>Lactococcus</taxon>
        <taxon>Lactococcus cremoris subsp. cremoris</taxon>
    </lineage>
</organism>